<dbReference type="InterPro" id="IPR041588">
    <property type="entry name" value="Integrase_H2C2"/>
</dbReference>
<dbReference type="Gene3D" id="3.30.420.10">
    <property type="entry name" value="Ribonuclease H-like superfamily/Ribonuclease H"/>
    <property type="match status" value="1"/>
</dbReference>
<feature type="compositionally biased region" description="Basic and acidic residues" evidence="1">
    <location>
        <begin position="433"/>
        <end position="442"/>
    </location>
</feature>
<evidence type="ECO:0000259" key="2">
    <source>
        <dbReference type="Pfam" id="PF00078"/>
    </source>
</evidence>
<dbReference type="Gene3D" id="3.30.70.270">
    <property type="match status" value="1"/>
</dbReference>
<evidence type="ECO:0000313" key="5">
    <source>
        <dbReference type="Proteomes" id="UP000585474"/>
    </source>
</evidence>
<feature type="domain" description="Reverse transcriptase" evidence="2">
    <location>
        <begin position="15"/>
        <end position="130"/>
    </location>
</feature>
<dbReference type="OrthoDB" id="1731372at2759"/>
<dbReference type="PANTHER" id="PTHR37984">
    <property type="entry name" value="PROTEIN CBG26694"/>
    <property type="match status" value="1"/>
</dbReference>
<dbReference type="SUPFAM" id="SSF53098">
    <property type="entry name" value="Ribonuclease H-like"/>
    <property type="match status" value="1"/>
</dbReference>
<dbReference type="InterPro" id="IPR043128">
    <property type="entry name" value="Rev_trsase/Diguanyl_cyclase"/>
</dbReference>
<dbReference type="Proteomes" id="UP000585474">
    <property type="component" value="Unassembled WGS sequence"/>
</dbReference>
<dbReference type="InterPro" id="IPR050951">
    <property type="entry name" value="Retrovirus_Pol_polyprotein"/>
</dbReference>
<keyword evidence="5" id="KW-1185">Reference proteome</keyword>
<evidence type="ECO:0008006" key="6">
    <source>
        <dbReference type="Google" id="ProtNLM"/>
    </source>
</evidence>
<feature type="domain" description="Integrase zinc-binding" evidence="3">
    <location>
        <begin position="255"/>
        <end position="307"/>
    </location>
</feature>
<organism evidence="4 5">
    <name type="scientific">Actinidia rufa</name>
    <dbReference type="NCBI Taxonomy" id="165716"/>
    <lineage>
        <taxon>Eukaryota</taxon>
        <taxon>Viridiplantae</taxon>
        <taxon>Streptophyta</taxon>
        <taxon>Embryophyta</taxon>
        <taxon>Tracheophyta</taxon>
        <taxon>Spermatophyta</taxon>
        <taxon>Magnoliopsida</taxon>
        <taxon>eudicotyledons</taxon>
        <taxon>Gunneridae</taxon>
        <taxon>Pentapetalae</taxon>
        <taxon>asterids</taxon>
        <taxon>Ericales</taxon>
        <taxon>Actinidiaceae</taxon>
        <taxon>Actinidia</taxon>
    </lineage>
</organism>
<name>A0A7J0D8C1_9ERIC</name>
<feature type="region of interest" description="Disordered" evidence="1">
    <location>
        <begin position="421"/>
        <end position="442"/>
    </location>
</feature>
<dbReference type="Pfam" id="PF00078">
    <property type="entry name" value="RVT_1"/>
    <property type="match status" value="1"/>
</dbReference>
<gene>
    <name evidence="4" type="ORF">Acr_00g0007310</name>
</gene>
<dbReference type="SUPFAM" id="SSF56672">
    <property type="entry name" value="DNA/RNA polymerases"/>
    <property type="match status" value="1"/>
</dbReference>
<evidence type="ECO:0000313" key="4">
    <source>
        <dbReference type="EMBL" id="GFS29582.1"/>
    </source>
</evidence>
<dbReference type="InterPro" id="IPR043502">
    <property type="entry name" value="DNA/RNA_pol_sf"/>
</dbReference>
<dbReference type="InterPro" id="IPR000477">
    <property type="entry name" value="RT_dom"/>
</dbReference>
<dbReference type="CDD" id="cd01647">
    <property type="entry name" value="RT_LTR"/>
    <property type="match status" value="1"/>
</dbReference>
<protein>
    <recommendedName>
        <fullName evidence="6">Integrase catalytic domain-containing protein</fullName>
    </recommendedName>
</protein>
<dbReference type="InterPro" id="IPR012337">
    <property type="entry name" value="RNaseH-like_sf"/>
</dbReference>
<evidence type="ECO:0000259" key="3">
    <source>
        <dbReference type="Pfam" id="PF17921"/>
    </source>
</evidence>
<evidence type="ECO:0000256" key="1">
    <source>
        <dbReference type="SAM" id="MobiDB-lite"/>
    </source>
</evidence>
<reference evidence="5" key="1">
    <citation type="submission" date="2019-07" db="EMBL/GenBank/DDBJ databases">
        <title>De Novo Assembly of kiwifruit Actinidia rufa.</title>
        <authorList>
            <person name="Sugita-Konishi S."/>
            <person name="Sato K."/>
            <person name="Mori E."/>
            <person name="Abe Y."/>
            <person name="Kisaki G."/>
            <person name="Hamano K."/>
            <person name="Suezawa K."/>
            <person name="Otani M."/>
            <person name="Fukuda T."/>
            <person name="Manabe T."/>
            <person name="Gomi K."/>
            <person name="Tabuchi M."/>
            <person name="Akimitsu K."/>
            <person name="Kataoka I."/>
        </authorList>
    </citation>
    <scope>NUCLEOTIDE SEQUENCE [LARGE SCALE GENOMIC DNA]</scope>
    <source>
        <strain evidence="5">cv. Fuchu</strain>
    </source>
</reference>
<feature type="compositionally biased region" description="Low complexity" evidence="1">
    <location>
        <begin position="421"/>
        <end position="431"/>
    </location>
</feature>
<proteinExistence type="predicted"/>
<dbReference type="PANTHER" id="PTHR37984:SF5">
    <property type="entry name" value="PROTEIN NYNRIN-LIKE"/>
    <property type="match status" value="1"/>
</dbReference>
<dbReference type="GO" id="GO:0003676">
    <property type="term" value="F:nucleic acid binding"/>
    <property type="evidence" value="ECO:0007669"/>
    <property type="project" value="InterPro"/>
</dbReference>
<dbReference type="Pfam" id="PF17921">
    <property type="entry name" value="Integrase_H2C2"/>
    <property type="match status" value="1"/>
</dbReference>
<dbReference type="Gene3D" id="1.10.340.70">
    <property type="match status" value="1"/>
</dbReference>
<accession>A0A7J0D8C1</accession>
<dbReference type="AlphaFoldDB" id="A0A7J0D8C1"/>
<comment type="caution">
    <text evidence="4">The sequence shown here is derived from an EMBL/GenBank/DDBJ whole genome shotgun (WGS) entry which is preliminary data.</text>
</comment>
<dbReference type="EMBL" id="BJWL01000092">
    <property type="protein sequence ID" value="GFS29582.1"/>
    <property type="molecule type" value="Genomic_DNA"/>
</dbReference>
<sequence length="502" mass="58443">MLSSPSPQRGESGELHVDFTDLNKACPKDSFPLPKIVLIVDVTSKHELLSFMNTFSGYPQIKMYPPDVDKTSFITERGFYYYKVMPFELKNVGVTYQRLFNKMFKKMTRKTMEVYIDDMLDLFSKPYQASIWSMLYASGSKSQTMKLNMNLYSCRLRVAIELGVEFLDTFNGSQLVIKYFKIRQIPREKNRKADALANLASAFDFILDRNGTLPSNKLRALWIQYRSAKFCLLYGTLYKRSFLGPLLKCLRLEEAEYVLREIHEGICRNHSGARSLVTKAIRQGYFWLQMEQDAVSFTRKCDKCQRFALVSHLPHIEMVLMTSQWSFAQRGVDILGPLPQAPLQRKFLIVATNYFTKWLEAELLAKITEKNTRNFIWRNIICQFEIPKIIIFDNTKQFDNDGLKLFCSDLANSTFLLARSSQSEQSSGSNQHNDLEKSEGEIRKIQRRMDRRSIEHNMGLPHHEQNPYGRDAVLYGVWNKISYPSGNWNTELQEFNFGQEEQ</sequence>
<dbReference type="InterPro" id="IPR036397">
    <property type="entry name" value="RNaseH_sf"/>
</dbReference>